<proteinExistence type="predicted"/>
<sequence>MMKQHLPSTSHIITAKRNSGPRNAKRVFPREYSLSTGVQFQFWQMDWTCDASKTGTYSSIKKPRPTHPFPPRSHRIMPNPLTLLLLTATVALTQGAFIISPSGPASTLAALTGPQHACLDYRGTYGSFSVHVVRDWDGCAGTVEEVPGAKFMEEEKGEGRRLVVVERADLETSDLNAARNQWREAVVRAISTRDDRISRFTNQNPIEPIPLGLASDIALVHEEPGRMLLFVPLSALDALVGWLPRETEVVPLPEFTVKPADTLPADHPIIKILRKLRYDERVADIVSKVNVTRLEEDVTYLSGERKDSPLRERTATSADALLVGNGKLDLE</sequence>
<evidence type="ECO:0000313" key="2">
    <source>
        <dbReference type="EMBL" id="RUS12973.1"/>
    </source>
</evidence>
<name>A0A433P611_9FUNG</name>
<keyword evidence="3" id="KW-1185">Reference proteome</keyword>
<accession>A0A433P611</accession>
<evidence type="ECO:0000256" key="1">
    <source>
        <dbReference type="SAM" id="MobiDB-lite"/>
    </source>
</evidence>
<gene>
    <name evidence="2" type="ORF">BC938DRAFT_478245</name>
</gene>
<evidence type="ECO:0000313" key="3">
    <source>
        <dbReference type="Proteomes" id="UP000274822"/>
    </source>
</evidence>
<feature type="compositionally biased region" description="Polar residues" evidence="1">
    <location>
        <begin position="1"/>
        <end position="21"/>
    </location>
</feature>
<comment type="caution">
    <text evidence="2">The sequence shown here is derived from an EMBL/GenBank/DDBJ whole genome shotgun (WGS) entry which is preliminary data.</text>
</comment>
<dbReference type="Proteomes" id="UP000274822">
    <property type="component" value="Unassembled WGS sequence"/>
</dbReference>
<reference evidence="2 3" key="1">
    <citation type="journal article" date="2018" name="New Phytol.">
        <title>Phylogenomics of Endogonaceae and evolution of mycorrhizas within Mucoromycota.</title>
        <authorList>
            <person name="Chang Y."/>
            <person name="Desiro A."/>
            <person name="Na H."/>
            <person name="Sandor L."/>
            <person name="Lipzen A."/>
            <person name="Clum A."/>
            <person name="Barry K."/>
            <person name="Grigoriev I.V."/>
            <person name="Martin F.M."/>
            <person name="Stajich J.E."/>
            <person name="Smith M.E."/>
            <person name="Bonito G."/>
            <person name="Spatafora J.W."/>
        </authorList>
    </citation>
    <scope>NUCLEOTIDE SEQUENCE [LARGE SCALE GENOMIC DNA]</scope>
    <source>
        <strain evidence="2 3">AD002</strain>
    </source>
</reference>
<feature type="region of interest" description="Disordered" evidence="1">
    <location>
        <begin position="1"/>
        <end position="22"/>
    </location>
</feature>
<dbReference type="EMBL" id="RBNJ01031647">
    <property type="protein sequence ID" value="RUS12973.1"/>
    <property type="molecule type" value="Genomic_DNA"/>
</dbReference>
<organism evidence="2 3">
    <name type="scientific">Jimgerdemannia flammicorona</name>
    <dbReference type="NCBI Taxonomy" id="994334"/>
    <lineage>
        <taxon>Eukaryota</taxon>
        <taxon>Fungi</taxon>
        <taxon>Fungi incertae sedis</taxon>
        <taxon>Mucoromycota</taxon>
        <taxon>Mucoromycotina</taxon>
        <taxon>Endogonomycetes</taxon>
        <taxon>Endogonales</taxon>
        <taxon>Endogonaceae</taxon>
        <taxon>Jimgerdemannia</taxon>
    </lineage>
</organism>
<protein>
    <submittedName>
        <fullName evidence="2">Uncharacterized protein</fullName>
    </submittedName>
</protein>
<dbReference type="AlphaFoldDB" id="A0A433P611"/>